<feature type="domain" description="Glycosyltransferase 2-like" evidence="4">
    <location>
        <begin position="6"/>
        <end position="125"/>
    </location>
</feature>
<dbReference type="PANTHER" id="PTHR43685">
    <property type="entry name" value="GLYCOSYLTRANSFERASE"/>
    <property type="match status" value="1"/>
</dbReference>
<dbReference type="EMBL" id="FZOT01000005">
    <property type="protein sequence ID" value="SNS73227.1"/>
    <property type="molecule type" value="Genomic_DNA"/>
</dbReference>
<dbReference type="Gene3D" id="3.90.550.10">
    <property type="entry name" value="Spore Coat Polysaccharide Biosynthesis Protein SpsA, Chain A"/>
    <property type="match status" value="1"/>
</dbReference>
<dbReference type="PANTHER" id="PTHR43685:SF5">
    <property type="entry name" value="GLYCOSYLTRANSFERASE EPSE-RELATED"/>
    <property type="match status" value="1"/>
</dbReference>
<dbReference type="InterPro" id="IPR050834">
    <property type="entry name" value="Glycosyltransf_2"/>
</dbReference>
<evidence type="ECO:0000313" key="6">
    <source>
        <dbReference type="Proteomes" id="UP000198284"/>
    </source>
</evidence>
<dbReference type="Proteomes" id="UP000198284">
    <property type="component" value="Unassembled WGS sequence"/>
</dbReference>
<dbReference type="RefSeq" id="WP_089399354.1">
    <property type="nucleotide sequence ID" value="NZ_FZOT01000005.1"/>
</dbReference>
<proteinExistence type="inferred from homology"/>
<dbReference type="Pfam" id="PF00535">
    <property type="entry name" value="Glycos_transf_2"/>
    <property type="match status" value="1"/>
</dbReference>
<evidence type="ECO:0000259" key="4">
    <source>
        <dbReference type="Pfam" id="PF00535"/>
    </source>
</evidence>
<dbReference type="InterPro" id="IPR029044">
    <property type="entry name" value="Nucleotide-diphossugar_trans"/>
</dbReference>
<keyword evidence="2" id="KW-0328">Glycosyltransferase</keyword>
<dbReference type="SUPFAM" id="SSF53448">
    <property type="entry name" value="Nucleotide-diphospho-sugar transferases"/>
    <property type="match status" value="1"/>
</dbReference>
<keyword evidence="3 5" id="KW-0808">Transferase</keyword>
<evidence type="ECO:0000313" key="5">
    <source>
        <dbReference type="EMBL" id="SNS73227.1"/>
    </source>
</evidence>
<reference evidence="5 6" key="1">
    <citation type="submission" date="2017-06" db="EMBL/GenBank/DDBJ databases">
        <authorList>
            <person name="Kim H.J."/>
            <person name="Triplett B.A."/>
        </authorList>
    </citation>
    <scope>NUCLEOTIDE SEQUENCE [LARGE SCALE GENOMIC DNA]</scope>
    <source>
        <strain evidence="5 6">U15</strain>
    </source>
</reference>
<protein>
    <submittedName>
        <fullName evidence="5">Glycosyltransferase involved in cell wall bisynthesis</fullName>
    </submittedName>
</protein>
<sequence length="359" mass="40085">MATIDVLMPVKNGMAYLEASIASIRNQTFRDWRMIVLDHASSDGSFECASKFAEADSRITVRRFPERDSLSDILNGGLALCDAKYVLRQDADDVSLPQRMAVMVDAFSANPDLICAGSLGDIINGRDRVVGRLDMPVEEGAYAPLSLFRIPSSNPAVCFRLDSLRRVGALYGIDFLRVLPEHRRLAVPALAEDYFFLGQLAMLGRCVNLKEPLIRYRWHQTNISKIKAMEQLRVALDVSRYLADSFAALHGTAKFDPAPFCNHGERLFLIGQETDFRAQFDALKKTLVRVLPPSRGLQRELAFREVLADRRSAAMAAKYASFAARHGVRPSEWHTVKSWLAGSLRRQTLLQVAPVNTAT</sequence>
<name>A0A239GVT6_9BURK</name>
<gene>
    <name evidence="5" type="ORF">SAMN06265795_105217</name>
</gene>
<comment type="similarity">
    <text evidence="1">Belongs to the glycosyltransferase 2 family.</text>
</comment>
<evidence type="ECO:0000256" key="3">
    <source>
        <dbReference type="ARBA" id="ARBA00022679"/>
    </source>
</evidence>
<dbReference type="AlphaFoldDB" id="A0A239GVT6"/>
<organism evidence="5 6">
    <name type="scientific">Noviherbaspirillum humi</name>
    <dbReference type="NCBI Taxonomy" id="1688639"/>
    <lineage>
        <taxon>Bacteria</taxon>
        <taxon>Pseudomonadati</taxon>
        <taxon>Pseudomonadota</taxon>
        <taxon>Betaproteobacteria</taxon>
        <taxon>Burkholderiales</taxon>
        <taxon>Oxalobacteraceae</taxon>
        <taxon>Noviherbaspirillum</taxon>
    </lineage>
</organism>
<dbReference type="OrthoDB" id="8564828at2"/>
<dbReference type="InterPro" id="IPR001173">
    <property type="entry name" value="Glyco_trans_2-like"/>
</dbReference>
<accession>A0A239GVT6</accession>
<dbReference type="GO" id="GO:0016757">
    <property type="term" value="F:glycosyltransferase activity"/>
    <property type="evidence" value="ECO:0007669"/>
    <property type="project" value="UniProtKB-KW"/>
</dbReference>
<evidence type="ECO:0000256" key="1">
    <source>
        <dbReference type="ARBA" id="ARBA00006739"/>
    </source>
</evidence>
<keyword evidence="6" id="KW-1185">Reference proteome</keyword>
<evidence type="ECO:0000256" key="2">
    <source>
        <dbReference type="ARBA" id="ARBA00022676"/>
    </source>
</evidence>